<dbReference type="EMBL" id="CAJNOI010000005">
    <property type="protein sequence ID" value="CAF0751257.1"/>
    <property type="molecule type" value="Genomic_DNA"/>
</dbReference>
<evidence type="ECO:0000313" key="3">
    <source>
        <dbReference type="Proteomes" id="UP000663832"/>
    </source>
</evidence>
<keyword evidence="3" id="KW-1185">Reference proteome</keyword>
<accession>A0A816AYE1</accession>
<comment type="caution">
    <text evidence="2">The sequence shown here is derived from an EMBL/GenBank/DDBJ whole genome shotgun (WGS) entry which is preliminary data.</text>
</comment>
<dbReference type="OrthoDB" id="10421383at2759"/>
<dbReference type="AlphaFoldDB" id="A0A816AYE1"/>
<proteinExistence type="predicted"/>
<name>A0A816AYE1_9BILA</name>
<gene>
    <name evidence="1" type="ORF">BJG266_LOCUS2464</name>
    <name evidence="2" type="ORF">QVE165_LOCUS53004</name>
</gene>
<dbReference type="EMBL" id="CAJNOM010001335">
    <property type="protein sequence ID" value="CAF1603727.1"/>
    <property type="molecule type" value="Genomic_DNA"/>
</dbReference>
<sequence>MKHCLALFHKRVRFSNVAVKIIEVGANEYNLDVSTDFNSQELEKYYIFQQYEQIIFFSSYIGLATNSNIVSCACLGSSRNYYSLIHGEQFFKSSSCLSEQSSFGCSLFRLDSYVLHLHFIFEHKYNWTNYEHVNRLHDELNDEKFFYPFDFYGQQKQSNEQHQNINDLSITT</sequence>
<protein>
    <submittedName>
        <fullName evidence="2">Uncharacterized protein</fullName>
    </submittedName>
</protein>
<dbReference type="Proteomes" id="UP000663832">
    <property type="component" value="Unassembled WGS sequence"/>
</dbReference>
<reference evidence="2" key="1">
    <citation type="submission" date="2021-02" db="EMBL/GenBank/DDBJ databases">
        <authorList>
            <person name="Nowell W R."/>
        </authorList>
    </citation>
    <scope>NUCLEOTIDE SEQUENCE</scope>
</reference>
<evidence type="ECO:0000313" key="1">
    <source>
        <dbReference type="EMBL" id="CAF0751257.1"/>
    </source>
</evidence>
<evidence type="ECO:0000313" key="2">
    <source>
        <dbReference type="EMBL" id="CAF1603727.1"/>
    </source>
</evidence>
<organism evidence="2 3">
    <name type="scientific">Adineta steineri</name>
    <dbReference type="NCBI Taxonomy" id="433720"/>
    <lineage>
        <taxon>Eukaryota</taxon>
        <taxon>Metazoa</taxon>
        <taxon>Spiralia</taxon>
        <taxon>Gnathifera</taxon>
        <taxon>Rotifera</taxon>
        <taxon>Eurotatoria</taxon>
        <taxon>Bdelloidea</taxon>
        <taxon>Adinetida</taxon>
        <taxon>Adinetidae</taxon>
        <taxon>Adineta</taxon>
    </lineage>
</organism>
<dbReference type="Proteomes" id="UP000663877">
    <property type="component" value="Unassembled WGS sequence"/>
</dbReference>